<keyword evidence="4" id="KW-0614">Plasmid</keyword>
<dbReference type="OrthoDB" id="9794094at2"/>
<dbReference type="InterPro" id="IPR000644">
    <property type="entry name" value="CBS_dom"/>
</dbReference>
<dbReference type="InterPro" id="IPR051257">
    <property type="entry name" value="Diverse_CBS-Domain"/>
</dbReference>
<accession>A0A160FXJ8</accession>
<dbReference type="SUPFAM" id="SSF54631">
    <property type="entry name" value="CBS-domain pair"/>
    <property type="match status" value="1"/>
</dbReference>
<evidence type="ECO:0000259" key="3">
    <source>
        <dbReference type="PROSITE" id="PS51371"/>
    </source>
</evidence>
<gene>
    <name evidence="4" type="ORF">AYM40_36460</name>
</gene>
<evidence type="ECO:0000256" key="1">
    <source>
        <dbReference type="ARBA" id="ARBA00023122"/>
    </source>
</evidence>
<geneLocation type="plasmid" evidence="5">
    <name>polga1</name>
</geneLocation>
<keyword evidence="5" id="KW-1185">Reference proteome</keyword>
<evidence type="ECO:0000256" key="2">
    <source>
        <dbReference type="PROSITE-ProRule" id="PRU00703"/>
    </source>
</evidence>
<keyword evidence="1 2" id="KW-0129">CBS domain</keyword>
<sequence length="149" mass="16498">MNTGTICTRNVITCQAETSALDAAKLMRNHHVGELAVVTDAGPGHRPVGVVTNRDIVVSVLARELDPGTLWVADIMSSPAITAFDWEDAWHVLRRMRLNGVRRMPVMSDTDELIGIVMLDDMMGVVSELLSELCLVSQRQRPFEEKART</sequence>
<dbReference type="PROSITE" id="PS51371">
    <property type="entry name" value="CBS"/>
    <property type="match status" value="2"/>
</dbReference>
<dbReference type="KEGG" id="buz:AYM40_36460"/>
<dbReference type="Pfam" id="PF00571">
    <property type="entry name" value="CBS"/>
    <property type="match status" value="2"/>
</dbReference>
<protein>
    <recommendedName>
        <fullName evidence="3">CBS domain-containing protein</fullName>
    </recommendedName>
</protein>
<feature type="domain" description="CBS" evidence="3">
    <location>
        <begin position="76"/>
        <end position="132"/>
    </location>
</feature>
<dbReference type="AlphaFoldDB" id="A0A160FXJ8"/>
<dbReference type="PANTHER" id="PTHR43080">
    <property type="entry name" value="CBS DOMAIN-CONTAINING PROTEIN CBSX3, MITOCHONDRIAL"/>
    <property type="match status" value="1"/>
</dbReference>
<dbReference type="Proteomes" id="UP000076852">
    <property type="component" value="Plasmid pOLGA1"/>
</dbReference>
<dbReference type="Gene3D" id="3.10.580.10">
    <property type="entry name" value="CBS-domain"/>
    <property type="match status" value="1"/>
</dbReference>
<evidence type="ECO:0000313" key="4">
    <source>
        <dbReference type="EMBL" id="ANB77848.1"/>
    </source>
</evidence>
<dbReference type="CDD" id="cd17775">
    <property type="entry name" value="CBS_pair_bact_arch"/>
    <property type="match status" value="1"/>
</dbReference>
<feature type="domain" description="CBS" evidence="3">
    <location>
        <begin position="7"/>
        <end position="67"/>
    </location>
</feature>
<dbReference type="InterPro" id="IPR046342">
    <property type="entry name" value="CBS_dom_sf"/>
</dbReference>
<proteinExistence type="predicted"/>
<evidence type="ECO:0000313" key="5">
    <source>
        <dbReference type="Proteomes" id="UP000076852"/>
    </source>
</evidence>
<organism evidence="4 5">
    <name type="scientific">Paraburkholderia phytofirmans OLGA172</name>
    <dbReference type="NCBI Taxonomy" id="1417228"/>
    <lineage>
        <taxon>Bacteria</taxon>
        <taxon>Pseudomonadati</taxon>
        <taxon>Pseudomonadota</taxon>
        <taxon>Betaproteobacteria</taxon>
        <taxon>Burkholderiales</taxon>
        <taxon>Burkholderiaceae</taxon>
        <taxon>Paraburkholderia</taxon>
    </lineage>
</organism>
<name>A0A160FXJ8_9BURK</name>
<dbReference type="EMBL" id="CP014580">
    <property type="protein sequence ID" value="ANB77848.1"/>
    <property type="molecule type" value="Genomic_DNA"/>
</dbReference>
<dbReference type="PANTHER" id="PTHR43080:SF2">
    <property type="entry name" value="CBS DOMAIN-CONTAINING PROTEIN"/>
    <property type="match status" value="1"/>
</dbReference>
<dbReference type="RefSeq" id="WP_063501026.1">
    <property type="nucleotide sequence ID" value="NZ_CP014580.1"/>
</dbReference>
<reference evidence="4 5" key="1">
    <citation type="journal article" date="2016" name="Gene">
        <title>PacBio SMRT assembly of a complex multi-replicon genome reveals chlorocatechol degradative operon in a region of genome plasticity.</title>
        <authorList>
            <person name="Ricker N."/>
            <person name="Shen S.Y."/>
            <person name="Goordial J."/>
            <person name="Jin S."/>
            <person name="Fulthorpe R.R."/>
        </authorList>
    </citation>
    <scope>NUCLEOTIDE SEQUENCE [LARGE SCALE GENOMIC DNA]</scope>
    <source>
        <strain evidence="4 5">OLGA172</strain>
        <plasmid evidence="5">polga1</plasmid>
    </source>
</reference>
<dbReference type="SMART" id="SM00116">
    <property type="entry name" value="CBS"/>
    <property type="match status" value="2"/>
</dbReference>